<dbReference type="GO" id="GO:0016020">
    <property type="term" value="C:membrane"/>
    <property type="evidence" value="ECO:0007669"/>
    <property type="project" value="UniProtKB-SubCell"/>
</dbReference>
<comment type="subcellular location">
    <subcellularLocation>
        <location evidence="1">Membrane</location>
        <topology evidence="1">Peripheral membrane protein</topology>
    </subcellularLocation>
</comment>
<dbReference type="InterPro" id="IPR050237">
    <property type="entry name" value="ATP-dep_AMP-bd_enzyme"/>
</dbReference>
<dbReference type="Gene3D" id="3.30.300.30">
    <property type="match status" value="1"/>
</dbReference>
<comment type="caution">
    <text evidence="10">The sequence shown here is derived from an EMBL/GenBank/DDBJ whole genome shotgun (WGS) entry which is preliminary data.</text>
</comment>
<dbReference type="EC" id="6.2.1.3" evidence="5"/>
<evidence type="ECO:0000313" key="10">
    <source>
        <dbReference type="EMBL" id="TDQ45196.1"/>
    </source>
</evidence>
<evidence type="ECO:0000256" key="6">
    <source>
        <dbReference type="ARBA" id="ARBA00039545"/>
    </source>
</evidence>
<dbReference type="PROSITE" id="PS00455">
    <property type="entry name" value="AMP_BINDING"/>
    <property type="match status" value="1"/>
</dbReference>
<dbReference type="Proteomes" id="UP000295510">
    <property type="component" value="Unassembled WGS sequence"/>
</dbReference>
<dbReference type="Gene3D" id="3.40.50.12780">
    <property type="entry name" value="N-terminal domain of ligase-like"/>
    <property type="match status" value="1"/>
</dbReference>
<dbReference type="Pfam" id="PF13193">
    <property type="entry name" value="AMP-binding_C"/>
    <property type="match status" value="1"/>
</dbReference>
<proteinExistence type="predicted"/>
<sequence length="594" mass="64559">MQSPQGDTSRPWTARYAEVGIEPTLTPPQHDSLGAFVHHACQRWARESRAKAAFTCVVPNGMNGSLGFAEVDALSDAFAAYLRETLRLPPGARVAVQLPNGLAYPVVAFGVLKAGCVLVNTNPLYTLHEMIHQFNDAGVETLVLIDMFADKLPEVLAQTQVRHVVLAGVPEFFPAIPKAIIRGVQKVWSRVLPPVTVPHVRLAAALDQGRRALQQQGHTTTAHYWSHLKHHDLAMLQYTGGTTGVSKGAMLSHGNLLHNVQQMLAMGATHMRGGEECVLTALPLYHIFAFTANLLGFLALGAHNILIPNPRPVQNLQRAVENYPITWMTGVNTLYNGLLNEEWFVAYPPRHLKASIAGGTALHSVVAQRWREVTGTPIAEGYGLTESSPVVSFNPLQGTPRIGSIGIPTPGTDIRLVTDHGTDAPLGEPGEIWVHGPQVMQGYWNRPDETAEVLHDGWLATGDVAVMDADGFLRIVDRKKDLIIVSGFNVYPNEVEDVIAQMDAVLEVAVIGVPDDKTGEAVRAYVVHNPEHGGPLKPEAVVAHCRQSLAAYKVPKSVVVREELPKSAIGKVLRKNLKAEAKAEWQALRQAAGR</sequence>
<dbReference type="InterPro" id="IPR000873">
    <property type="entry name" value="AMP-dep_synth/lig_dom"/>
</dbReference>
<evidence type="ECO:0000256" key="5">
    <source>
        <dbReference type="ARBA" id="ARBA00026121"/>
    </source>
</evidence>
<dbReference type="Pfam" id="PF00501">
    <property type="entry name" value="AMP-binding"/>
    <property type="match status" value="1"/>
</dbReference>
<name>A0A4R6UGQ4_9BURK</name>
<dbReference type="PANTHER" id="PTHR43767">
    <property type="entry name" value="LONG-CHAIN-FATTY-ACID--COA LIGASE"/>
    <property type="match status" value="1"/>
</dbReference>
<reference evidence="10 11" key="1">
    <citation type="submission" date="2019-03" db="EMBL/GenBank/DDBJ databases">
        <title>Genomic Encyclopedia of Type Strains, Phase IV (KMG-IV): sequencing the most valuable type-strain genomes for metagenomic binning, comparative biology and taxonomic classification.</title>
        <authorList>
            <person name="Goeker M."/>
        </authorList>
    </citation>
    <scope>NUCLEOTIDE SEQUENCE [LARGE SCALE GENOMIC DNA]</scope>
    <source>
        <strain evidence="10 11">DSM 19605</strain>
    </source>
</reference>
<evidence type="ECO:0000256" key="1">
    <source>
        <dbReference type="ARBA" id="ARBA00004170"/>
    </source>
</evidence>
<dbReference type="GO" id="GO:0004467">
    <property type="term" value="F:long-chain fatty acid-CoA ligase activity"/>
    <property type="evidence" value="ECO:0007669"/>
    <property type="project" value="UniProtKB-EC"/>
</dbReference>
<comment type="pathway">
    <text evidence="2">Lipid metabolism; fatty acid beta-oxidation.</text>
</comment>
<accession>A0A4R6UGQ4</accession>
<dbReference type="InterPro" id="IPR020845">
    <property type="entry name" value="AMP-binding_CS"/>
</dbReference>
<keyword evidence="3" id="KW-0436">Ligase</keyword>
<feature type="domain" description="AMP-binding enzyme C-terminal" evidence="9">
    <location>
        <begin position="494"/>
        <end position="571"/>
    </location>
</feature>
<dbReference type="RefSeq" id="WP_133595403.1">
    <property type="nucleotide sequence ID" value="NZ_SNYL01000001.1"/>
</dbReference>
<organism evidence="10 11">
    <name type="scientific">Tepidicella xavieri</name>
    <dbReference type="NCBI Taxonomy" id="360241"/>
    <lineage>
        <taxon>Bacteria</taxon>
        <taxon>Pseudomonadati</taxon>
        <taxon>Pseudomonadota</taxon>
        <taxon>Betaproteobacteria</taxon>
        <taxon>Burkholderiales</taxon>
        <taxon>Tepidicella</taxon>
    </lineage>
</organism>
<keyword evidence="11" id="KW-1185">Reference proteome</keyword>
<dbReference type="OrthoDB" id="9766486at2"/>
<dbReference type="SUPFAM" id="SSF56801">
    <property type="entry name" value="Acetyl-CoA synthetase-like"/>
    <property type="match status" value="1"/>
</dbReference>
<evidence type="ECO:0000259" key="9">
    <source>
        <dbReference type="Pfam" id="PF13193"/>
    </source>
</evidence>
<evidence type="ECO:0000256" key="2">
    <source>
        <dbReference type="ARBA" id="ARBA00005005"/>
    </source>
</evidence>
<dbReference type="CDD" id="cd05936">
    <property type="entry name" value="FC-FACS_FadD_like"/>
    <property type="match status" value="1"/>
</dbReference>
<evidence type="ECO:0000313" key="11">
    <source>
        <dbReference type="Proteomes" id="UP000295510"/>
    </source>
</evidence>
<feature type="domain" description="AMP-dependent synthetase/ligase" evidence="8">
    <location>
        <begin position="42"/>
        <end position="444"/>
    </location>
</feature>
<evidence type="ECO:0000256" key="3">
    <source>
        <dbReference type="ARBA" id="ARBA00022598"/>
    </source>
</evidence>
<protein>
    <recommendedName>
        <fullName evidence="6">Long-chain-fatty-acid--CoA ligase</fullName>
        <ecNumber evidence="5">6.2.1.3</ecNumber>
    </recommendedName>
    <alternativeName>
        <fullName evidence="7">Long-chain acyl-CoA synthetase</fullName>
    </alternativeName>
</protein>
<gene>
    <name evidence="10" type="ORF">DFR43_10197</name>
</gene>
<dbReference type="PANTHER" id="PTHR43767:SF8">
    <property type="entry name" value="LONG-CHAIN-FATTY-ACID--COA LIGASE"/>
    <property type="match status" value="1"/>
</dbReference>
<dbReference type="InterPro" id="IPR025110">
    <property type="entry name" value="AMP-bd_C"/>
</dbReference>
<keyword evidence="4" id="KW-0472">Membrane</keyword>
<dbReference type="EMBL" id="SNYL01000001">
    <property type="protein sequence ID" value="TDQ45196.1"/>
    <property type="molecule type" value="Genomic_DNA"/>
</dbReference>
<dbReference type="AlphaFoldDB" id="A0A4R6UGQ4"/>
<evidence type="ECO:0000256" key="4">
    <source>
        <dbReference type="ARBA" id="ARBA00023136"/>
    </source>
</evidence>
<evidence type="ECO:0000256" key="7">
    <source>
        <dbReference type="ARBA" id="ARBA00042773"/>
    </source>
</evidence>
<dbReference type="InterPro" id="IPR042099">
    <property type="entry name" value="ANL_N_sf"/>
</dbReference>
<dbReference type="InterPro" id="IPR045851">
    <property type="entry name" value="AMP-bd_C_sf"/>
</dbReference>
<evidence type="ECO:0000259" key="8">
    <source>
        <dbReference type="Pfam" id="PF00501"/>
    </source>
</evidence>